<reference evidence="1" key="1">
    <citation type="submission" date="2018-05" db="EMBL/GenBank/DDBJ databases">
        <authorList>
            <person name="Lanie J.A."/>
            <person name="Ng W.-L."/>
            <person name="Kazmierczak K.M."/>
            <person name="Andrzejewski T.M."/>
            <person name="Davidsen T.M."/>
            <person name="Wayne K.J."/>
            <person name="Tettelin H."/>
            <person name="Glass J.I."/>
            <person name="Rusch D."/>
            <person name="Podicherti R."/>
            <person name="Tsui H.-C.T."/>
            <person name="Winkler M.E."/>
        </authorList>
    </citation>
    <scope>NUCLEOTIDE SEQUENCE</scope>
</reference>
<feature type="non-terminal residue" evidence="1">
    <location>
        <position position="121"/>
    </location>
</feature>
<proteinExistence type="predicted"/>
<sequence length="121" mass="13952">MLEGVILDKQITQDWKDWIELNISRGCDKDGIYKILLDEGFSPIDIEKEMGYVPNVDVATIVNPLKTEQPTKFTKGVHSEKNQIFIPNARQIETELAELYTLHNFLNSEECDQVTELIKKK</sequence>
<evidence type="ECO:0000313" key="1">
    <source>
        <dbReference type="EMBL" id="SVD31158.1"/>
    </source>
</evidence>
<gene>
    <name evidence="1" type="ORF">METZ01_LOCUS384012</name>
</gene>
<name>A0A382UBW5_9ZZZZ</name>
<dbReference type="EMBL" id="UINC01142680">
    <property type="protein sequence ID" value="SVD31158.1"/>
    <property type="molecule type" value="Genomic_DNA"/>
</dbReference>
<dbReference type="AlphaFoldDB" id="A0A382UBW5"/>
<accession>A0A382UBW5</accession>
<protein>
    <submittedName>
        <fullName evidence="1">Uncharacterized protein</fullName>
    </submittedName>
</protein>
<organism evidence="1">
    <name type="scientific">marine metagenome</name>
    <dbReference type="NCBI Taxonomy" id="408172"/>
    <lineage>
        <taxon>unclassified sequences</taxon>
        <taxon>metagenomes</taxon>
        <taxon>ecological metagenomes</taxon>
    </lineage>
</organism>